<keyword evidence="2" id="KW-0418">Kinase</keyword>
<feature type="region of interest" description="Disordered" evidence="1">
    <location>
        <begin position="210"/>
        <end position="278"/>
    </location>
</feature>
<protein>
    <submittedName>
        <fullName evidence="2">Tyrosine-protein kinase YwqD</fullName>
        <ecNumber evidence="2">2.7.10.2</ecNumber>
    </submittedName>
</protein>
<dbReference type="OrthoDB" id="238666at2"/>
<dbReference type="PANTHER" id="PTHR32309:SF13">
    <property type="entry name" value="FERRIC ENTEROBACTIN TRANSPORT PROTEIN FEPE"/>
    <property type="match status" value="1"/>
</dbReference>
<dbReference type="EMBL" id="SJPZ01000001">
    <property type="protein sequence ID" value="TWU65268.1"/>
    <property type="molecule type" value="Genomic_DNA"/>
</dbReference>
<sequence>MSNIDQAFVKAFARRQTAEVNQAENPVEVPTLKRSSDRSIRVNRSVADQTSMWIDASEDRIVHAERAHQETVPPPHSRSIGEPPAATPVDVPAEPKNRITSPPDHLGEATPADETSSVAAESIASEIEPDNTAAEFSFESTYAIASFTTDLYASAGQIERNFVRELEPTESASQSVEPLTQRAPTEDKQPESLDVQPLLKIPSDVHAIDDEESEQAPAETSVIQSEPTVEPEPTFKLEATAEPEAVAETLSEASAAEPAPEPADTPEPSVSADTSASSLNRSAFRPSWEIDCLDIPETVERLFFEDATLETVGRHLAQAVDSGLRSALVTSVQSGEGRSTVATGIALAASASGLKVALVDADLRHPTLADDLRLDLDLGWLEAGQNGIAVDEVAVFSGEEQITFLPLFVDESDDDATEHLESIVAELKQHFDLVILDGASAGYGVGQETEAIDSAFIVRDMRSTSVDELNELARRLMRSGIRGVGVIENFVEG</sequence>
<dbReference type="GO" id="GO:0005886">
    <property type="term" value="C:plasma membrane"/>
    <property type="evidence" value="ECO:0007669"/>
    <property type="project" value="TreeGrafter"/>
</dbReference>
<dbReference type="PANTHER" id="PTHR32309">
    <property type="entry name" value="TYROSINE-PROTEIN KINASE"/>
    <property type="match status" value="1"/>
</dbReference>
<reference evidence="2 3" key="1">
    <citation type="submission" date="2019-02" db="EMBL/GenBank/DDBJ databases">
        <title>Deep-cultivation of Planctomycetes and their phenomic and genomic characterization uncovers novel biology.</title>
        <authorList>
            <person name="Wiegand S."/>
            <person name="Jogler M."/>
            <person name="Boedeker C."/>
            <person name="Pinto D."/>
            <person name="Vollmers J."/>
            <person name="Rivas-Marin E."/>
            <person name="Kohn T."/>
            <person name="Peeters S.H."/>
            <person name="Heuer A."/>
            <person name="Rast P."/>
            <person name="Oberbeckmann S."/>
            <person name="Bunk B."/>
            <person name="Jeske O."/>
            <person name="Meyerdierks A."/>
            <person name="Storesund J.E."/>
            <person name="Kallscheuer N."/>
            <person name="Luecker S."/>
            <person name="Lage O.M."/>
            <person name="Pohl T."/>
            <person name="Merkel B.J."/>
            <person name="Hornburger P."/>
            <person name="Mueller R.-W."/>
            <person name="Bruemmer F."/>
            <person name="Labrenz M."/>
            <person name="Spormann A.M."/>
            <person name="Op Den Camp H."/>
            <person name="Overmann J."/>
            <person name="Amann R."/>
            <person name="Jetten M.S.M."/>
            <person name="Mascher T."/>
            <person name="Medema M.H."/>
            <person name="Devos D.P."/>
            <person name="Kaster A.-K."/>
            <person name="Ovreas L."/>
            <person name="Rohde M."/>
            <person name="Galperin M.Y."/>
            <person name="Jogler C."/>
        </authorList>
    </citation>
    <scope>NUCLEOTIDE SEQUENCE [LARGE SCALE GENOMIC DNA]</scope>
    <source>
        <strain evidence="2 3">V7</strain>
    </source>
</reference>
<dbReference type="Gene3D" id="3.40.50.300">
    <property type="entry name" value="P-loop containing nucleotide triphosphate hydrolases"/>
    <property type="match status" value="1"/>
</dbReference>
<dbReference type="Pfam" id="PF09140">
    <property type="entry name" value="MipZ"/>
    <property type="match status" value="1"/>
</dbReference>
<dbReference type="EC" id="2.7.10.2" evidence="2"/>
<evidence type="ECO:0000256" key="1">
    <source>
        <dbReference type="SAM" id="MobiDB-lite"/>
    </source>
</evidence>
<feature type="compositionally biased region" description="Low complexity" evidence="1">
    <location>
        <begin position="114"/>
        <end position="126"/>
    </location>
</feature>
<gene>
    <name evidence="2" type="primary">ywqD_1</name>
    <name evidence="2" type="ORF">V7x_08140</name>
</gene>
<feature type="compositionally biased region" description="Low complexity" evidence="1">
    <location>
        <begin position="238"/>
        <end position="258"/>
    </location>
</feature>
<dbReference type="SUPFAM" id="SSF52540">
    <property type="entry name" value="P-loop containing nucleoside triphosphate hydrolases"/>
    <property type="match status" value="1"/>
</dbReference>
<name>A0A5C6FV05_9PLAN</name>
<feature type="region of interest" description="Disordered" evidence="1">
    <location>
        <begin position="20"/>
        <end position="40"/>
    </location>
</feature>
<comment type="caution">
    <text evidence="2">The sequence shown here is derived from an EMBL/GenBank/DDBJ whole genome shotgun (WGS) entry which is preliminary data.</text>
</comment>
<keyword evidence="2" id="KW-0808">Transferase</keyword>
<evidence type="ECO:0000313" key="3">
    <source>
        <dbReference type="Proteomes" id="UP000316476"/>
    </source>
</evidence>
<accession>A0A5C6FV05</accession>
<organism evidence="2 3">
    <name type="scientific">Crateriforma conspicua</name>
    <dbReference type="NCBI Taxonomy" id="2527996"/>
    <lineage>
        <taxon>Bacteria</taxon>
        <taxon>Pseudomonadati</taxon>
        <taxon>Planctomycetota</taxon>
        <taxon>Planctomycetia</taxon>
        <taxon>Planctomycetales</taxon>
        <taxon>Planctomycetaceae</taxon>
        <taxon>Crateriforma</taxon>
    </lineage>
</organism>
<dbReference type="AlphaFoldDB" id="A0A5C6FV05"/>
<dbReference type="Proteomes" id="UP000316476">
    <property type="component" value="Unassembled WGS sequence"/>
</dbReference>
<dbReference type="GO" id="GO:0004715">
    <property type="term" value="F:non-membrane spanning protein tyrosine kinase activity"/>
    <property type="evidence" value="ECO:0007669"/>
    <property type="project" value="UniProtKB-EC"/>
</dbReference>
<dbReference type="InterPro" id="IPR015223">
    <property type="entry name" value="MipZ"/>
</dbReference>
<dbReference type="InterPro" id="IPR050445">
    <property type="entry name" value="Bact_polysacc_biosynth/exp"/>
</dbReference>
<feature type="region of interest" description="Disordered" evidence="1">
    <location>
        <begin position="66"/>
        <end position="131"/>
    </location>
</feature>
<dbReference type="RefSeq" id="WP_146411057.1">
    <property type="nucleotide sequence ID" value="NZ_SJPZ01000001.1"/>
</dbReference>
<feature type="region of interest" description="Disordered" evidence="1">
    <location>
        <begin position="165"/>
        <end position="198"/>
    </location>
</feature>
<evidence type="ECO:0000313" key="2">
    <source>
        <dbReference type="EMBL" id="TWU65268.1"/>
    </source>
</evidence>
<dbReference type="InterPro" id="IPR027417">
    <property type="entry name" value="P-loop_NTPase"/>
</dbReference>
<proteinExistence type="predicted"/>